<reference evidence="2" key="1">
    <citation type="submission" date="2023-10" db="EMBL/GenBank/DDBJ databases">
        <authorList>
            <person name="Chen Y."/>
            <person name="Shah S."/>
            <person name="Dougan E. K."/>
            <person name="Thang M."/>
            <person name="Chan C."/>
        </authorList>
    </citation>
    <scope>NUCLEOTIDE SEQUENCE [LARGE SCALE GENOMIC DNA]</scope>
</reference>
<proteinExistence type="predicted"/>
<keyword evidence="3" id="KW-1185">Reference proteome</keyword>
<accession>A0ABN9PV69</accession>
<name>A0ABN9PV69_9DINO</name>
<feature type="transmembrane region" description="Helical" evidence="1">
    <location>
        <begin position="94"/>
        <end position="122"/>
    </location>
</feature>
<feature type="transmembrane region" description="Helical" evidence="1">
    <location>
        <begin position="134"/>
        <end position="161"/>
    </location>
</feature>
<evidence type="ECO:0000313" key="3">
    <source>
        <dbReference type="Proteomes" id="UP001189429"/>
    </source>
</evidence>
<feature type="non-terminal residue" evidence="2">
    <location>
        <position position="180"/>
    </location>
</feature>
<evidence type="ECO:0000313" key="2">
    <source>
        <dbReference type="EMBL" id="CAK0797147.1"/>
    </source>
</evidence>
<feature type="transmembrane region" description="Helical" evidence="1">
    <location>
        <begin position="12"/>
        <end position="35"/>
    </location>
</feature>
<keyword evidence="1" id="KW-0472">Membrane</keyword>
<comment type="caution">
    <text evidence="2">The sequence shown here is derived from an EMBL/GenBank/DDBJ whole genome shotgun (WGS) entry which is preliminary data.</text>
</comment>
<organism evidence="2 3">
    <name type="scientific">Prorocentrum cordatum</name>
    <dbReference type="NCBI Taxonomy" id="2364126"/>
    <lineage>
        <taxon>Eukaryota</taxon>
        <taxon>Sar</taxon>
        <taxon>Alveolata</taxon>
        <taxon>Dinophyceae</taxon>
        <taxon>Prorocentrales</taxon>
        <taxon>Prorocentraceae</taxon>
        <taxon>Prorocentrum</taxon>
    </lineage>
</organism>
<keyword evidence="1" id="KW-0812">Transmembrane</keyword>
<keyword evidence="1" id="KW-1133">Transmembrane helix</keyword>
<gene>
    <name evidence="2" type="ORF">PCOR1329_LOCUS6317</name>
</gene>
<dbReference type="EMBL" id="CAUYUJ010001688">
    <property type="protein sequence ID" value="CAK0797147.1"/>
    <property type="molecule type" value="Genomic_DNA"/>
</dbReference>
<sequence>MGKKIVNATIALSGLSIFAGLIALCLPMHSLWFFVGPVPFFKVETHALSVEVTCTLPFCGELADSASLEDFAQRSCAPTIQQVVDNLCDGAHHAYMVGLMLAIVFCMNVMLQGAAVYSFNYYMTSSMRKKYRKLGVILQCIGIFFVVAVLGIYYAMVIIYLSGVKLKGLHAIGIGAGQGA</sequence>
<protein>
    <submittedName>
        <fullName evidence="2">Uncharacterized protein</fullName>
    </submittedName>
</protein>
<dbReference type="Proteomes" id="UP001189429">
    <property type="component" value="Unassembled WGS sequence"/>
</dbReference>
<evidence type="ECO:0000256" key="1">
    <source>
        <dbReference type="SAM" id="Phobius"/>
    </source>
</evidence>